<dbReference type="InterPro" id="IPR000182">
    <property type="entry name" value="GNAT_dom"/>
</dbReference>
<protein>
    <recommendedName>
        <fullName evidence="2">N-acetyltransferase domain-containing protein</fullName>
    </recommendedName>
</protein>
<evidence type="ECO:0000313" key="4">
    <source>
        <dbReference type="Proteomes" id="UP000621500"/>
    </source>
</evidence>
<comment type="caution">
    <text evidence="3">The sequence shown here is derived from an EMBL/GenBank/DDBJ whole genome shotgun (WGS) entry which is preliminary data.</text>
</comment>
<feature type="region of interest" description="Disordered" evidence="1">
    <location>
        <begin position="44"/>
        <end position="65"/>
    </location>
</feature>
<feature type="compositionally biased region" description="Basic and acidic residues" evidence="1">
    <location>
        <begin position="44"/>
        <end position="58"/>
    </location>
</feature>
<proteinExistence type="predicted"/>
<dbReference type="Pfam" id="PF00583">
    <property type="entry name" value="Acetyltransf_1"/>
    <property type="match status" value="1"/>
</dbReference>
<accession>A0ABQ4F4G3</accession>
<name>A0ABQ4F4G3_9ACTN</name>
<feature type="domain" description="N-acetyltransferase" evidence="2">
    <location>
        <begin position="74"/>
        <end position="243"/>
    </location>
</feature>
<organism evidence="3 4">
    <name type="scientific">Plantactinospora mayteni</name>
    <dbReference type="NCBI Taxonomy" id="566021"/>
    <lineage>
        <taxon>Bacteria</taxon>
        <taxon>Bacillati</taxon>
        <taxon>Actinomycetota</taxon>
        <taxon>Actinomycetes</taxon>
        <taxon>Micromonosporales</taxon>
        <taxon>Micromonosporaceae</taxon>
        <taxon>Plantactinospora</taxon>
    </lineage>
</organism>
<dbReference type="Proteomes" id="UP000621500">
    <property type="component" value="Unassembled WGS sequence"/>
</dbReference>
<sequence>MSVVNPVRSAVILIAVAGVVAAVAPLVLDQISDPGLPSAVRNRLTAEQDAKREADRRHSYNPAMSLGNSADPLLITRGLQVPPTIDAVTGVYADAYSSMLNFPAYSVERFVQRLRFQQAEATFDIVQAQAKGTLVGFAFGNTLTREAHWWDDLEPAEDQEPDVDLDQPMFLLRQLAVMREHRRRGVGRRLHDAILADRGEPRASLLVRPNNPARRLYLKWGWQTVGHLQPYPDAPRFEALVLDLAS</sequence>
<dbReference type="PROSITE" id="PS51186">
    <property type="entry name" value="GNAT"/>
    <property type="match status" value="1"/>
</dbReference>
<dbReference type="CDD" id="cd04301">
    <property type="entry name" value="NAT_SF"/>
    <property type="match status" value="1"/>
</dbReference>
<dbReference type="Gene3D" id="3.40.630.30">
    <property type="match status" value="1"/>
</dbReference>
<keyword evidence="4" id="KW-1185">Reference proteome</keyword>
<evidence type="ECO:0000259" key="2">
    <source>
        <dbReference type="PROSITE" id="PS51186"/>
    </source>
</evidence>
<dbReference type="SUPFAM" id="SSF55729">
    <property type="entry name" value="Acyl-CoA N-acyltransferases (Nat)"/>
    <property type="match status" value="1"/>
</dbReference>
<reference evidence="3 4" key="1">
    <citation type="submission" date="2021-01" db="EMBL/GenBank/DDBJ databases">
        <title>Whole genome shotgun sequence of Plantactinospora mayteni NBRC 109088.</title>
        <authorList>
            <person name="Komaki H."/>
            <person name="Tamura T."/>
        </authorList>
    </citation>
    <scope>NUCLEOTIDE SEQUENCE [LARGE SCALE GENOMIC DNA]</scope>
    <source>
        <strain evidence="3 4">NBRC 109088</strain>
    </source>
</reference>
<evidence type="ECO:0000313" key="3">
    <source>
        <dbReference type="EMBL" id="GIH01801.1"/>
    </source>
</evidence>
<dbReference type="InterPro" id="IPR016181">
    <property type="entry name" value="Acyl_CoA_acyltransferase"/>
</dbReference>
<dbReference type="RefSeq" id="WP_203863017.1">
    <property type="nucleotide sequence ID" value="NZ_BAAAZQ010000049.1"/>
</dbReference>
<evidence type="ECO:0000256" key="1">
    <source>
        <dbReference type="SAM" id="MobiDB-lite"/>
    </source>
</evidence>
<dbReference type="EMBL" id="BONX01000086">
    <property type="protein sequence ID" value="GIH01801.1"/>
    <property type="molecule type" value="Genomic_DNA"/>
</dbReference>
<gene>
    <name evidence="3" type="ORF">Pma05_83730</name>
</gene>